<dbReference type="AlphaFoldDB" id="A0A9N8D592"/>
<feature type="domain" description="Guanylate cyclase" evidence="8">
    <location>
        <begin position="365"/>
        <end position="499"/>
    </location>
</feature>
<keyword evidence="3" id="KW-0547">Nucleotide-binding</keyword>
<evidence type="ECO:0000256" key="6">
    <source>
        <dbReference type="ARBA" id="ARBA00023239"/>
    </source>
</evidence>
<dbReference type="SUPFAM" id="SSF55073">
    <property type="entry name" value="Nucleotide cyclase"/>
    <property type="match status" value="1"/>
</dbReference>
<dbReference type="OrthoDB" id="546632at2759"/>
<dbReference type="GO" id="GO:0000166">
    <property type="term" value="F:nucleotide binding"/>
    <property type="evidence" value="ECO:0007669"/>
    <property type="project" value="UniProtKB-KW"/>
</dbReference>
<dbReference type="InterPro" id="IPR036971">
    <property type="entry name" value="PDEase_catalytic_dom_sf"/>
</dbReference>
<dbReference type="Pfam" id="PF00233">
    <property type="entry name" value="PDEase_I"/>
    <property type="match status" value="1"/>
</dbReference>
<comment type="caution">
    <text evidence="10">The sequence shown here is derived from an EMBL/GenBank/DDBJ whole genome shotgun (WGS) entry which is preliminary data.</text>
</comment>
<dbReference type="InterPro" id="IPR002073">
    <property type="entry name" value="PDEase_catalytic_dom"/>
</dbReference>
<proteinExistence type="predicted"/>
<feature type="transmembrane region" description="Helical" evidence="7">
    <location>
        <begin position="267"/>
        <end position="286"/>
    </location>
</feature>
<keyword evidence="11" id="KW-1185">Reference proteome</keyword>
<dbReference type="Gene3D" id="1.10.1300.10">
    <property type="entry name" value="3'5'-cyclic nucleotide phosphodiesterase, catalytic domain"/>
    <property type="match status" value="1"/>
</dbReference>
<dbReference type="SUPFAM" id="SSF109604">
    <property type="entry name" value="HD-domain/PDEase-like"/>
    <property type="match status" value="1"/>
</dbReference>
<keyword evidence="5 7" id="KW-0472">Membrane</keyword>
<dbReference type="EMBL" id="CAICTM010000007">
    <property type="protein sequence ID" value="CAB9496653.1"/>
    <property type="molecule type" value="Genomic_DNA"/>
</dbReference>
<dbReference type="CDD" id="cd07302">
    <property type="entry name" value="CHD"/>
    <property type="match status" value="1"/>
</dbReference>
<dbReference type="GO" id="GO:0001653">
    <property type="term" value="F:peptide receptor activity"/>
    <property type="evidence" value="ECO:0007669"/>
    <property type="project" value="TreeGrafter"/>
</dbReference>
<sequence>MYHSVTPQTMDQWTNYSTDNYQEMIQRAHWIQKGNLDRLNNDTSYYKPYISRKTKEGYFHDIEREQYWPSWQFSPPQYTYGITNWNVYSVPPVGSSIDAMLQLQYETTFSEVMPYRSIDLVMTKQEHAALHSRVTDSAPDHPHVLVQHPVHRDPTDYDSDIVALFSCGLALDVSLLNLLPEGVEGIHCVIKNNVNQTFTYVINGQEAIFLGEGDQHETDFSDMEMEVDLALHTNPKWETTKGVVSYSMHLYPSATFKSSYDSNTPEFFATIVAITFVVVAVVFFVYDVAVFNRNENLVVKAAQSIAIVSAVFPDNIRDRLMGQQDDQNSLNRSSKGNLKAFLNNGTGMSGDCNQKPLADLFLDTTVMFADISGFTAWSSVREPSQVFLLLETLYQSFDRIAKRRRVFKVETVGDCYVAVCGLPEPREDHAVAMARCSRDILARMNILTRELETTLGPETGDLALRVGIHSGPVTAGVLRGDRARFQLFGDTMNVCSRLESTSRRGRIHCSWETAQHIIDAGKEKWLEKRQDLTEIKGKGFIESYFVNVDAERAVSVASRTSLEVIQNNVRSSGAAKIWKPVVGLDGRTNRLIDWNVQQLLQLLKPVVASRCSRTKKSVSKRPLASGFLELRSRPLDEVKEIIRLPEWSQASTQQDPSEVEIPPDVVLQLHLLVGEIAKMYNKNPFHNFDHASHVVLSVTKLMSRIVAPSDLEDIESHCEAAAQLHDHTYGITSSPLTLFSCAFSALIHDVDHVGVSNVQLVKEGVSIAAKYKNRSVAEQNSLDLSWDLLMEPRFEILRSFLFPKQEDMVHFRQLVVNSVMATDIVDKELKELRHARWEKAFNTGDAAGAISGKQPQEHQRDAVNRKATIVIEHIIQASDISHTMQHWHVYRKWNQKLFEELYLAYLNGRMEKDPSEFWFQGEFGFFDYYIIPLTRKLKECGVFGVSSDEYLNYALKNRAEWELKGEAAVKEMLQECREKYGEKGNLKLQRGLLLPGSQHDTNLIDV</sequence>
<evidence type="ECO:0000256" key="3">
    <source>
        <dbReference type="ARBA" id="ARBA00022741"/>
    </source>
</evidence>
<keyword evidence="10" id="KW-0675">Receptor</keyword>
<evidence type="ECO:0000313" key="10">
    <source>
        <dbReference type="EMBL" id="CAB9496653.1"/>
    </source>
</evidence>
<accession>A0A9N8D592</accession>
<reference evidence="10" key="1">
    <citation type="submission" date="2020-06" db="EMBL/GenBank/DDBJ databases">
        <authorList>
            <consortium name="Plant Systems Biology data submission"/>
        </authorList>
    </citation>
    <scope>NUCLEOTIDE SEQUENCE</scope>
    <source>
        <strain evidence="10">D6</strain>
    </source>
</reference>
<dbReference type="GO" id="GO:0004383">
    <property type="term" value="F:guanylate cyclase activity"/>
    <property type="evidence" value="ECO:0007669"/>
    <property type="project" value="TreeGrafter"/>
</dbReference>
<keyword evidence="4 7" id="KW-1133">Transmembrane helix</keyword>
<dbReference type="GO" id="GO:0004016">
    <property type="term" value="F:adenylate cyclase activity"/>
    <property type="evidence" value="ECO:0007669"/>
    <property type="project" value="TreeGrafter"/>
</dbReference>
<evidence type="ECO:0000259" key="9">
    <source>
        <dbReference type="PROSITE" id="PS51845"/>
    </source>
</evidence>
<comment type="subcellular location">
    <subcellularLocation>
        <location evidence="1">Membrane</location>
    </subcellularLocation>
</comment>
<keyword evidence="6" id="KW-0456">Lyase</keyword>
<dbReference type="PROSITE" id="PS51845">
    <property type="entry name" value="PDEASE_I_2"/>
    <property type="match status" value="1"/>
</dbReference>
<dbReference type="GO" id="GO:0005886">
    <property type="term" value="C:plasma membrane"/>
    <property type="evidence" value="ECO:0007669"/>
    <property type="project" value="TreeGrafter"/>
</dbReference>
<evidence type="ECO:0000256" key="1">
    <source>
        <dbReference type="ARBA" id="ARBA00004370"/>
    </source>
</evidence>
<evidence type="ECO:0000256" key="5">
    <source>
        <dbReference type="ARBA" id="ARBA00023136"/>
    </source>
</evidence>
<dbReference type="InterPro" id="IPR050401">
    <property type="entry name" value="Cyclic_nucleotide_synthase"/>
</dbReference>
<dbReference type="PANTHER" id="PTHR11920">
    <property type="entry name" value="GUANYLYL CYCLASE"/>
    <property type="match status" value="1"/>
</dbReference>
<gene>
    <name evidence="10" type="ORF">SEMRO_7_G006220.1</name>
</gene>
<dbReference type="PANTHER" id="PTHR11920:SF335">
    <property type="entry name" value="GUANYLATE CYCLASE"/>
    <property type="match status" value="1"/>
</dbReference>
<dbReference type="Pfam" id="PF00211">
    <property type="entry name" value="Guanylate_cyc"/>
    <property type="match status" value="1"/>
</dbReference>
<dbReference type="GO" id="GO:0004114">
    <property type="term" value="F:3',5'-cyclic-nucleotide phosphodiesterase activity"/>
    <property type="evidence" value="ECO:0007669"/>
    <property type="project" value="InterPro"/>
</dbReference>
<evidence type="ECO:0000256" key="4">
    <source>
        <dbReference type="ARBA" id="ARBA00022989"/>
    </source>
</evidence>
<organism evidence="10 11">
    <name type="scientific">Seminavis robusta</name>
    <dbReference type="NCBI Taxonomy" id="568900"/>
    <lineage>
        <taxon>Eukaryota</taxon>
        <taxon>Sar</taxon>
        <taxon>Stramenopiles</taxon>
        <taxon>Ochrophyta</taxon>
        <taxon>Bacillariophyta</taxon>
        <taxon>Bacillariophyceae</taxon>
        <taxon>Bacillariophycidae</taxon>
        <taxon>Naviculales</taxon>
        <taxon>Naviculaceae</taxon>
        <taxon>Seminavis</taxon>
    </lineage>
</organism>
<dbReference type="InterPro" id="IPR001054">
    <property type="entry name" value="A/G_cyclase"/>
</dbReference>
<dbReference type="PROSITE" id="PS50125">
    <property type="entry name" value="GUANYLATE_CYCLASE_2"/>
    <property type="match status" value="1"/>
</dbReference>
<evidence type="ECO:0000256" key="7">
    <source>
        <dbReference type="SAM" id="Phobius"/>
    </source>
</evidence>
<dbReference type="SMART" id="SM00044">
    <property type="entry name" value="CYCc"/>
    <property type="match status" value="1"/>
</dbReference>
<evidence type="ECO:0000313" key="11">
    <source>
        <dbReference type="Proteomes" id="UP001153069"/>
    </source>
</evidence>
<evidence type="ECO:0000259" key="8">
    <source>
        <dbReference type="PROSITE" id="PS50125"/>
    </source>
</evidence>
<name>A0A9N8D592_9STRA</name>
<feature type="domain" description="PDEase" evidence="9">
    <location>
        <begin position="588"/>
        <end position="824"/>
    </location>
</feature>
<evidence type="ECO:0000256" key="2">
    <source>
        <dbReference type="ARBA" id="ARBA00022692"/>
    </source>
</evidence>
<dbReference type="InterPro" id="IPR029787">
    <property type="entry name" value="Nucleotide_cyclase"/>
</dbReference>
<dbReference type="GO" id="GO:0035556">
    <property type="term" value="P:intracellular signal transduction"/>
    <property type="evidence" value="ECO:0007669"/>
    <property type="project" value="InterPro"/>
</dbReference>
<dbReference type="GO" id="GO:0007168">
    <property type="term" value="P:receptor guanylyl cyclase signaling pathway"/>
    <property type="evidence" value="ECO:0007669"/>
    <property type="project" value="TreeGrafter"/>
</dbReference>
<dbReference type="Gene3D" id="3.30.70.1230">
    <property type="entry name" value="Nucleotide cyclase"/>
    <property type="match status" value="1"/>
</dbReference>
<protein>
    <submittedName>
        <fullName evidence="10">Receptor-type guanylate cyclase gcy</fullName>
    </submittedName>
</protein>
<keyword evidence="2 7" id="KW-0812">Transmembrane</keyword>
<dbReference type="Proteomes" id="UP001153069">
    <property type="component" value="Unassembled WGS sequence"/>
</dbReference>